<proteinExistence type="predicted"/>
<dbReference type="InterPro" id="IPR036415">
    <property type="entry name" value="Lamin_tail_dom_sf"/>
</dbReference>
<evidence type="ECO:0000259" key="2">
    <source>
        <dbReference type="PROSITE" id="PS51841"/>
    </source>
</evidence>
<dbReference type="PROSITE" id="PS51841">
    <property type="entry name" value="LTD"/>
    <property type="match status" value="1"/>
</dbReference>
<name>A0A1F8CUG4_9BACT</name>
<dbReference type="InterPro" id="IPR001322">
    <property type="entry name" value="Lamin_tail_dom"/>
</dbReference>
<dbReference type="STRING" id="1802538.A2382_00265"/>
<organism evidence="3 4">
    <name type="scientific">Candidatus Woesebacteria bacterium RIFOXYB1_FULL_38_16</name>
    <dbReference type="NCBI Taxonomy" id="1802538"/>
    <lineage>
        <taxon>Bacteria</taxon>
        <taxon>Candidatus Woeseibacteriota</taxon>
    </lineage>
</organism>
<dbReference type="AlphaFoldDB" id="A0A1F8CUG4"/>
<feature type="compositionally biased region" description="Pro residues" evidence="1">
    <location>
        <begin position="402"/>
        <end position="418"/>
    </location>
</feature>
<evidence type="ECO:0000256" key="1">
    <source>
        <dbReference type="SAM" id="MobiDB-lite"/>
    </source>
</evidence>
<gene>
    <name evidence="3" type="ORF">A2382_00265</name>
</gene>
<dbReference type="Pfam" id="PF00932">
    <property type="entry name" value="LTD"/>
    <property type="match status" value="1"/>
</dbReference>
<feature type="region of interest" description="Disordered" evidence="1">
    <location>
        <begin position="394"/>
        <end position="483"/>
    </location>
</feature>
<evidence type="ECO:0000313" key="4">
    <source>
        <dbReference type="Proteomes" id="UP000178999"/>
    </source>
</evidence>
<sequence length="499" mass="52836">MNNFIRKVLLFLGVAFVLLGVSAKPTLAYIYDNEVSEENTFGSTSLDMTLTSETSDFFPEEGLLPGVGVGRTVSVGNVGELPFYYRLEYEYVSGDSDFCNALTVNIDSGVTYSGPLTTNPHVIGPLFSASGSADFDYQITLPSDTDSSLANKSCQFNIKAYAWQEGGGVGSGFWDVEVLLNDISSGEWGGEPELVKIVVNEVCYDVDTPSQGDDGGGPTSDEWVELYNPNDFAVNLKDWTLSDNSVSRTISHSNKYIPAHGFAVIAKAAQTWTYWTIPGEAEKIELGDNIGNGLANDGDRVILRDNNGVEIDAVSWGDDITAFTPSVGDVVEGHSISRVVKGVDTDAAVDWMDTYGGSDPVGPNPGTNPHPPAVSSILFTPLFVSLDPFPSPTPEPLVLEAPPTPSPSPEPIPMPSPTPETLVLETPVPTPDLVSSPIPSPTPSLEPSPTSTPAVVDPIATPSLSPVPTPSPSPASEAVPDLPVVIVPEPTILPVNEES</sequence>
<dbReference type="EMBL" id="MGHY01000018">
    <property type="protein sequence ID" value="OGM79205.1"/>
    <property type="molecule type" value="Genomic_DNA"/>
</dbReference>
<reference evidence="3 4" key="1">
    <citation type="journal article" date="2016" name="Nat. Commun.">
        <title>Thousands of microbial genomes shed light on interconnected biogeochemical processes in an aquifer system.</title>
        <authorList>
            <person name="Anantharaman K."/>
            <person name="Brown C.T."/>
            <person name="Hug L.A."/>
            <person name="Sharon I."/>
            <person name="Castelle C.J."/>
            <person name="Probst A.J."/>
            <person name="Thomas B.C."/>
            <person name="Singh A."/>
            <person name="Wilkins M.J."/>
            <person name="Karaoz U."/>
            <person name="Brodie E.L."/>
            <person name="Williams K.H."/>
            <person name="Hubbard S.S."/>
            <person name="Banfield J.F."/>
        </authorList>
    </citation>
    <scope>NUCLEOTIDE SEQUENCE [LARGE SCALE GENOMIC DNA]</scope>
</reference>
<feature type="domain" description="LTD" evidence="2">
    <location>
        <begin position="187"/>
        <end position="318"/>
    </location>
</feature>
<protein>
    <recommendedName>
        <fullName evidence="2">LTD domain-containing protein</fullName>
    </recommendedName>
</protein>
<comment type="caution">
    <text evidence="3">The sequence shown here is derived from an EMBL/GenBank/DDBJ whole genome shotgun (WGS) entry which is preliminary data.</text>
</comment>
<dbReference type="SUPFAM" id="SSF74853">
    <property type="entry name" value="Lamin A/C globular tail domain"/>
    <property type="match status" value="1"/>
</dbReference>
<accession>A0A1F8CUG4</accession>
<evidence type="ECO:0000313" key="3">
    <source>
        <dbReference type="EMBL" id="OGM79205.1"/>
    </source>
</evidence>
<dbReference type="Proteomes" id="UP000178999">
    <property type="component" value="Unassembled WGS sequence"/>
</dbReference>